<feature type="region of interest" description="Disordered" evidence="2">
    <location>
        <begin position="1"/>
        <end position="51"/>
    </location>
</feature>
<dbReference type="OrthoDB" id="10263751at2759"/>
<dbReference type="Proteomes" id="UP000076761">
    <property type="component" value="Unassembled WGS sequence"/>
</dbReference>
<reference evidence="4 5" key="1">
    <citation type="journal article" date="2016" name="Mol. Biol. Evol.">
        <title>Comparative Genomics of Early-Diverging Mushroom-Forming Fungi Provides Insights into the Origins of Lignocellulose Decay Capabilities.</title>
        <authorList>
            <person name="Nagy L.G."/>
            <person name="Riley R."/>
            <person name="Tritt A."/>
            <person name="Adam C."/>
            <person name="Daum C."/>
            <person name="Floudas D."/>
            <person name="Sun H."/>
            <person name="Yadav J.S."/>
            <person name="Pangilinan J."/>
            <person name="Larsson K.H."/>
            <person name="Matsuura K."/>
            <person name="Barry K."/>
            <person name="Labutti K."/>
            <person name="Kuo R."/>
            <person name="Ohm R.A."/>
            <person name="Bhattacharya S.S."/>
            <person name="Shirouzu T."/>
            <person name="Yoshinaga Y."/>
            <person name="Martin F.M."/>
            <person name="Grigoriev I.V."/>
            <person name="Hibbett D.S."/>
        </authorList>
    </citation>
    <scope>NUCLEOTIDE SEQUENCE [LARGE SCALE GENOMIC DNA]</scope>
    <source>
        <strain evidence="4 5">HHB14362 ss-1</strain>
    </source>
</reference>
<keyword evidence="5" id="KW-1185">Reference proteome</keyword>
<feature type="transmembrane region" description="Helical" evidence="3">
    <location>
        <begin position="169"/>
        <end position="186"/>
    </location>
</feature>
<evidence type="ECO:0000256" key="2">
    <source>
        <dbReference type="SAM" id="MobiDB-lite"/>
    </source>
</evidence>
<protein>
    <submittedName>
        <fullName evidence="4">Uncharacterized protein</fullName>
    </submittedName>
</protein>
<evidence type="ECO:0000256" key="3">
    <source>
        <dbReference type="SAM" id="Phobius"/>
    </source>
</evidence>
<accession>A0A165NFP9</accession>
<dbReference type="EMBL" id="KV425638">
    <property type="protein sequence ID" value="KZT19577.1"/>
    <property type="molecule type" value="Genomic_DNA"/>
</dbReference>
<evidence type="ECO:0000313" key="4">
    <source>
        <dbReference type="EMBL" id="KZT19577.1"/>
    </source>
</evidence>
<gene>
    <name evidence="4" type="ORF">NEOLEDRAFT_1141920</name>
</gene>
<evidence type="ECO:0000313" key="5">
    <source>
        <dbReference type="Proteomes" id="UP000076761"/>
    </source>
</evidence>
<dbReference type="PANTHER" id="PTHR42032:SF1">
    <property type="entry name" value="YALI0E30679P"/>
    <property type="match status" value="1"/>
</dbReference>
<feature type="compositionally biased region" description="Basic and acidic residues" evidence="2">
    <location>
        <begin position="25"/>
        <end position="42"/>
    </location>
</feature>
<keyword evidence="3" id="KW-0472">Membrane</keyword>
<feature type="coiled-coil region" evidence="1">
    <location>
        <begin position="223"/>
        <end position="275"/>
    </location>
</feature>
<keyword evidence="1" id="KW-0175">Coiled coil</keyword>
<keyword evidence="3" id="KW-1133">Transmembrane helix</keyword>
<dbReference type="AlphaFoldDB" id="A0A165NFP9"/>
<feature type="region of interest" description="Disordered" evidence="2">
    <location>
        <begin position="381"/>
        <end position="419"/>
    </location>
</feature>
<sequence>MKREVRFEEPEWEGDGEDEEEEKDGESVSHGTKEAQSREARAGRAQPSGSSWTDMDLSIMLALAAPIGNWLTGTDHLKNVFLICLLIFYLHQIIEVPWQLYQSAVPRKLPPGVKSPSNSDAHLVELAKSELRQHEFFYLILSLASPFIGAYLLRLGLSALSSDGETQPLSWFSITLFMLAVGIRPWSHLIKRLRARTLDLHDTVHYHHLSQHMQTGLAASSKLATLSDRIRTLETELQKLRTAAEDSKLALEDEHDELGDGLRELKVSLKKYERKSDLGRTAHERRIQALETTVGFVLEHLKRQEQLHPEGPWNSSIANANANFLHHIASTLLYVPSKILSIVMPPSSPLDGANGFVDVAHSPSSAKSHVSQIPGLEMIAEDSDDDSTLSPPSVEGDKPKRVRERERRRQRQRQTIRTSSSVVQDLVTLPYRAAQRVLVIATSPIQKHLM</sequence>
<dbReference type="PANTHER" id="PTHR42032">
    <property type="entry name" value="YALI0E30679P"/>
    <property type="match status" value="1"/>
</dbReference>
<feature type="compositionally biased region" description="Basic and acidic residues" evidence="2">
    <location>
        <begin position="395"/>
        <end position="407"/>
    </location>
</feature>
<organism evidence="4 5">
    <name type="scientific">Neolentinus lepideus HHB14362 ss-1</name>
    <dbReference type="NCBI Taxonomy" id="1314782"/>
    <lineage>
        <taxon>Eukaryota</taxon>
        <taxon>Fungi</taxon>
        <taxon>Dikarya</taxon>
        <taxon>Basidiomycota</taxon>
        <taxon>Agaricomycotina</taxon>
        <taxon>Agaricomycetes</taxon>
        <taxon>Gloeophyllales</taxon>
        <taxon>Gloeophyllaceae</taxon>
        <taxon>Neolentinus</taxon>
    </lineage>
</organism>
<feature type="transmembrane region" description="Helical" evidence="3">
    <location>
        <begin position="136"/>
        <end position="157"/>
    </location>
</feature>
<keyword evidence="3" id="KW-0812">Transmembrane</keyword>
<evidence type="ECO:0000256" key="1">
    <source>
        <dbReference type="SAM" id="Coils"/>
    </source>
</evidence>
<dbReference type="STRING" id="1314782.A0A165NFP9"/>
<proteinExistence type="predicted"/>
<feature type="compositionally biased region" description="Acidic residues" evidence="2">
    <location>
        <begin position="10"/>
        <end position="24"/>
    </location>
</feature>
<name>A0A165NFP9_9AGAM</name>
<dbReference type="InParanoid" id="A0A165NFP9"/>